<protein>
    <submittedName>
        <fullName evidence="1">Rev protein</fullName>
    </submittedName>
</protein>
<accession>C0R8D7</accession>
<dbReference type="HOGENOM" id="CLU_139611_0_0_12"/>
<dbReference type="Pfam" id="PF03978">
    <property type="entry name" value="Borrelia_REV"/>
    <property type="match status" value="1"/>
</dbReference>
<evidence type="ECO:0000313" key="1">
    <source>
        <dbReference type="EMBL" id="ACN52700.1"/>
    </source>
</evidence>
<name>C0R8D7_BORVA</name>
<keyword evidence="1" id="KW-0614">Plasmid</keyword>
<keyword evidence="2" id="KW-1185">Reference proteome</keyword>
<dbReference type="Proteomes" id="UP000006163">
    <property type="component" value="Plasmid VS116_cp32-2-7"/>
</dbReference>
<sequence length="100" mass="11209">MKERLKYVSNAELKEKITKLQGLFQDKLAAKLAALKLAKQTIEGLLDEDNAKQTIWKEAKLVGVTIKFRGSNASGKGEQMSKEAVEQIDKIIKFLEESTN</sequence>
<dbReference type="InterPro" id="IPR007126">
    <property type="entry name" value="Borrelia_REV"/>
</dbReference>
<reference evidence="1 2" key="1">
    <citation type="journal article" date="2012" name="J. Bacteriol.">
        <title>Whole-Genome Sequences of Borrelia bissettii, Borrelia valaisiana, and Borrelia spielmanii.</title>
        <authorList>
            <person name="Schutzer S.E."/>
            <person name="Fraser-Liggett C.M."/>
            <person name="Qiu W.G."/>
            <person name="Kraiczy P."/>
            <person name="Mongodin E.F."/>
            <person name="Dunn J.J."/>
            <person name="Luft B.J."/>
            <person name="Casjens S.R."/>
        </authorList>
    </citation>
    <scope>NUCLEOTIDE SEQUENCE [LARGE SCALE GENOMIC DNA]</scope>
    <source>
        <strain evidence="1 2">VS116</strain>
        <plasmid evidence="1">VS116_cp32-2-7</plasmid>
    </source>
</reference>
<evidence type="ECO:0000313" key="2">
    <source>
        <dbReference type="Proteomes" id="UP000006163"/>
    </source>
</evidence>
<proteinExistence type="predicted"/>
<organism evidence="1 2">
    <name type="scientific">Borreliella valaisiana VS116</name>
    <dbReference type="NCBI Taxonomy" id="445987"/>
    <lineage>
        <taxon>Bacteria</taxon>
        <taxon>Pseudomonadati</taxon>
        <taxon>Spirochaetota</taxon>
        <taxon>Spirochaetia</taxon>
        <taxon>Spirochaetales</taxon>
        <taxon>Borreliaceae</taxon>
        <taxon>Borreliella</taxon>
    </lineage>
</organism>
<dbReference type="EMBL" id="CP001434">
    <property type="protein sequence ID" value="ACN52700.1"/>
    <property type="molecule type" value="Genomic_DNA"/>
</dbReference>
<dbReference type="NCBIfam" id="NF033731">
    <property type="entry name" value="borfam63"/>
    <property type="match status" value="1"/>
</dbReference>
<dbReference type="AlphaFoldDB" id="C0R8D7"/>
<gene>
    <name evidence="1" type="ORF">BVAVS116_O0026</name>
</gene>
<geneLocation type="plasmid" evidence="1 2">
    <name>VS116_cp32-2-7</name>
</geneLocation>